<dbReference type="GO" id="GO:0008630">
    <property type="term" value="P:intrinsic apoptotic signaling pathway in response to DNA damage"/>
    <property type="evidence" value="ECO:0007669"/>
    <property type="project" value="TreeGrafter"/>
</dbReference>
<evidence type="ECO:0000313" key="4">
    <source>
        <dbReference type="Ensembl" id="ENSPKIP00000004122.1"/>
    </source>
</evidence>
<dbReference type="Ensembl" id="ENSPKIT00000028100.1">
    <property type="protein sequence ID" value="ENSPKIP00000004122.1"/>
    <property type="gene ID" value="ENSPKIG00000021360.1"/>
</dbReference>
<evidence type="ECO:0000256" key="2">
    <source>
        <dbReference type="ARBA" id="ARBA00022703"/>
    </source>
</evidence>
<dbReference type="InterPro" id="IPR046371">
    <property type="entry name" value="Bcl-2_BH1-3"/>
</dbReference>
<dbReference type="Pfam" id="PF00452">
    <property type="entry name" value="Bcl-2"/>
    <property type="match status" value="1"/>
</dbReference>
<dbReference type="GeneTree" id="ENSGT01130000278292"/>
<protein>
    <submittedName>
        <fullName evidence="4">BCL2 like 10</fullName>
    </submittedName>
</protein>
<dbReference type="GO" id="GO:0005741">
    <property type="term" value="C:mitochondrial outer membrane"/>
    <property type="evidence" value="ECO:0007669"/>
    <property type="project" value="TreeGrafter"/>
</dbReference>
<dbReference type="InterPro" id="IPR026298">
    <property type="entry name" value="Bcl-2_fam"/>
</dbReference>
<dbReference type="STRING" id="1676925.ENSPKIP00000004122"/>
<dbReference type="PRINTS" id="PR01862">
    <property type="entry name" value="BCL2FAMILY"/>
</dbReference>
<dbReference type="GO" id="GO:0097192">
    <property type="term" value="P:extrinsic apoptotic signaling pathway in absence of ligand"/>
    <property type="evidence" value="ECO:0007669"/>
    <property type="project" value="TreeGrafter"/>
</dbReference>
<dbReference type="PROSITE" id="PS50062">
    <property type="entry name" value="BCL2_FAMILY"/>
    <property type="match status" value="1"/>
</dbReference>
<dbReference type="SMART" id="SM00337">
    <property type="entry name" value="BCL"/>
    <property type="match status" value="1"/>
</dbReference>
<comment type="similarity">
    <text evidence="1">Belongs to the Bcl-2 family.</text>
</comment>
<dbReference type="GO" id="GO:0051400">
    <property type="term" value="F:BH domain binding"/>
    <property type="evidence" value="ECO:0007669"/>
    <property type="project" value="TreeGrafter"/>
</dbReference>
<evidence type="ECO:0000259" key="3">
    <source>
        <dbReference type="SMART" id="SM00337"/>
    </source>
</evidence>
<sequence>MESCEFLSRFWEGKMSCWLSKETLVLAEDYLEFCVGVQRTPPGPASEAMRCLAKEIEKQNLSKFHSLVQTFLDSCGPDRSSSLRKVMAEMVGDGKLNWGRVVSLFAFTGVLVGELHSRGEGKDCCRRLAETIADYLGVEKQDWLLQNEGWDGFCKFFHSSRGQNHESAMKTALFAAAGSENIRRILFHPLQVPSSGSACLRAPLPKQPFKIMTHVLCLEPERRVLSGLQGFEGMVISDASAVARGTAQIKSHTRITVSSRGTRAYYFNPNKF</sequence>
<reference evidence="4" key="2">
    <citation type="submission" date="2025-09" db="UniProtKB">
        <authorList>
            <consortium name="Ensembl"/>
        </authorList>
    </citation>
    <scope>IDENTIFICATION</scope>
</reference>
<organism evidence="4 5">
    <name type="scientific">Paramormyrops kingsleyae</name>
    <dbReference type="NCBI Taxonomy" id="1676925"/>
    <lineage>
        <taxon>Eukaryota</taxon>
        <taxon>Metazoa</taxon>
        <taxon>Chordata</taxon>
        <taxon>Craniata</taxon>
        <taxon>Vertebrata</taxon>
        <taxon>Euteleostomi</taxon>
        <taxon>Actinopterygii</taxon>
        <taxon>Neopterygii</taxon>
        <taxon>Teleostei</taxon>
        <taxon>Osteoglossocephala</taxon>
        <taxon>Osteoglossomorpha</taxon>
        <taxon>Osteoglossiformes</taxon>
        <taxon>Mormyridae</taxon>
        <taxon>Paramormyrops</taxon>
    </lineage>
</organism>
<reference evidence="4" key="1">
    <citation type="submission" date="2025-08" db="UniProtKB">
        <authorList>
            <consortium name="Ensembl"/>
        </authorList>
    </citation>
    <scope>IDENTIFICATION</scope>
</reference>
<dbReference type="Proteomes" id="UP000261540">
    <property type="component" value="Unplaced"/>
</dbReference>
<dbReference type="AlphaFoldDB" id="A0A3B3QBN5"/>
<dbReference type="InterPro" id="IPR002475">
    <property type="entry name" value="Bcl2-like"/>
</dbReference>
<dbReference type="SUPFAM" id="SSF56854">
    <property type="entry name" value="Bcl-2 inhibitors of programmed cell death"/>
    <property type="match status" value="1"/>
</dbReference>
<keyword evidence="5" id="KW-1185">Reference proteome</keyword>
<accession>A0A3B3QBN5</accession>
<feature type="domain" description="Bcl-2 Bcl-2 homology region 1-3" evidence="3">
    <location>
        <begin position="49"/>
        <end position="150"/>
    </location>
</feature>
<dbReference type="Gene3D" id="1.10.437.10">
    <property type="entry name" value="Blc2-like"/>
    <property type="match status" value="1"/>
</dbReference>
<dbReference type="PANTHER" id="PTHR11256:SF61">
    <property type="entry name" value="BCL2-LIKE 10"/>
    <property type="match status" value="1"/>
</dbReference>
<proteinExistence type="inferred from homology"/>
<name>A0A3B3QBN5_9TELE</name>
<dbReference type="PANTHER" id="PTHR11256">
    <property type="entry name" value="BCL-2 RELATED"/>
    <property type="match status" value="1"/>
</dbReference>
<keyword evidence="2" id="KW-0053">Apoptosis</keyword>
<dbReference type="GO" id="GO:0042981">
    <property type="term" value="P:regulation of apoptotic process"/>
    <property type="evidence" value="ECO:0007669"/>
    <property type="project" value="InterPro"/>
</dbReference>
<dbReference type="CDD" id="cd06845">
    <property type="entry name" value="Bcl-2_like"/>
    <property type="match status" value="1"/>
</dbReference>
<evidence type="ECO:0000313" key="5">
    <source>
        <dbReference type="Proteomes" id="UP000261540"/>
    </source>
</evidence>
<dbReference type="GO" id="GO:0001836">
    <property type="term" value="P:release of cytochrome c from mitochondria"/>
    <property type="evidence" value="ECO:0007669"/>
    <property type="project" value="TreeGrafter"/>
</dbReference>
<evidence type="ECO:0000256" key="1">
    <source>
        <dbReference type="ARBA" id="ARBA00009458"/>
    </source>
</evidence>
<dbReference type="InterPro" id="IPR036834">
    <property type="entry name" value="Bcl-2-like_sf"/>
</dbReference>